<dbReference type="SUPFAM" id="SSF49468">
    <property type="entry name" value="VHL"/>
    <property type="match status" value="1"/>
</dbReference>
<dbReference type="InterPro" id="IPR037139">
    <property type="entry name" value="VHL_alpha_dom_sf"/>
</dbReference>
<dbReference type="FunFam" id="2.60.40.780:FF:000001">
    <property type="entry name" value="von Hippel-Lindau disease tumor suppressor"/>
    <property type="match status" value="1"/>
</dbReference>
<dbReference type="GO" id="GO:0016567">
    <property type="term" value="P:protein ubiquitination"/>
    <property type="evidence" value="ECO:0000318"/>
    <property type="project" value="GO_Central"/>
</dbReference>
<dbReference type="InterPro" id="IPR001496">
    <property type="entry name" value="SOCS_box"/>
</dbReference>
<dbReference type="AlphaFoldDB" id="D6WSX4"/>
<dbReference type="STRING" id="7070.D6WSX4"/>
<dbReference type="InterPro" id="IPR037140">
    <property type="entry name" value="VHL_beta_dom_sf"/>
</dbReference>
<dbReference type="Pfam" id="PF01847">
    <property type="entry name" value="VHL"/>
    <property type="match status" value="1"/>
</dbReference>
<reference evidence="3 4" key="2">
    <citation type="journal article" date="2010" name="Nucleic Acids Res.">
        <title>BeetleBase in 2010: revisions to provide comprehensive genomic information for Tribolium castaneum.</title>
        <authorList>
            <person name="Kim H.S."/>
            <person name="Murphy T."/>
            <person name="Xia J."/>
            <person name="Caragea D."/>
            <person name="Park Y."/>
            <person name="Beeman R.W."/>
            <person name="Lorenzen M.D."/>
            <person name="Butcher S."/>
            <person name="Manak J.R."/>
            <person name="Brown S.J."/>
        </authorList>
    </citation>
    <scope>GENOME REANNOTATION</scope>
    <source>
        <strain evidence="3 4">Georgia GA2</strain>
    </source>
</reference>
<accession>D6WSX4</accession>
<evidence type="ECO:0000256" key="1">
    <source>
        <dbReference type="ARBA" id="ARBA00010057"/>
    </source>
</evidence>
<protein>
    <submittedName>
        <fullName evidence="3">von Hippel-Lindau</fullName>
    </submittedName>
</protein>
<keyword evidence="4" id="KW-1185">Reference proteome</keyword>
<dbReference type="Gene3D" id="2.60.40.780">
    <property type="entry name" value="von Hippel-Lindau disease tumour suppressor, beta domain"/>
    <property type="match status" value="1"/>
</dbReference>
<sequence>MFCSVHSRTAAIKSWAVPPVGQMANPPPLDERSKRSREKSFVRFVNLTERTVEVIWINFTGAYVSYQLLESGRFVDVNTYKGHTWIAIDHKSRDRLQIDKEFIYFPKTTKEYLQNMLPNDVNWEAIPPNFEARIRAVITIPVYSLRYTCLLAIRNYLTSPEDADRLELPKELTDDLKKVVSQRNNQIIHTFIRIGD</sequence>
<dbReference type="FunCoup" id="D6WSX4">
    <property type="interactions" value="80"/>
</dbReference>
<dbReference type="eggNOG" id="KOG4710">
    <property type="taxonomic scope" value="Eukaryota"/>
</dbReference>
<dbReference type="GO" id="GO:0030891">
    <property type="term" value="C:VCB complex"/>
    <property type="evidence" value="ECO:0000318"/>
    <property type="project" value="GO_Central"/>
</dbReference>
<evidence type="ECO:0000313" key="3">
    <source>
        <dbReference type="EMBL" id="EFA07468.1"/>
    </source>
</evidence>
<dbReference type="CDD" id="cd05468">
    <property type="entry name" value="pVHL"/>
    <property type="match status" value="1"/>
</dbReference>
<dbReference type="HOGENOM" id="CLU_116090_1_0_1"/>
<dbReference type="EMBL" id="KQ971352">
    <property type="protein sequence ID" value="EFA07468.1"/>
    <property type="molecule type" value="Genomic_DNA"/>
</dbReference>
<dbReference type="GO" id="GO:0005634">
    <property type="term" value="C:nucleus"/>
    <property type="evidence" value="ECO:0000318"/>
    <property type="project" value="GO_Central"/>
</dbReference>
<dbReference type="InterPro" id="IPR024053">
    <property type="entry name" value="VHL_beta_dom"/>
</dbReference>
<dbReference type="Proteomes" id="UP000007266">
    <property type="component" value="Linkage group 7"/>
</dbReference>
<dbReference type="InterPro" id="IPR022772">
    <property type="entry name" value="VHL_tumour_suppress_b/a_dom"/>
</dbReference>
<dbReference type="PhylomeDB" id="D6WSX4"/>
<name>D6WSX4_TRICA</name>
<dbReference type="InterPro" id="IPR036208">
    <property type="entry name" value="VHL_sf"/>
</dbReference>
<dbReference type="PROSITE" id="PS50225">
    <property type="entry name" value="SOCS"/>
    <property type="match status" value="1"/>
</dbReference>
<dbReference type="InParanoid" id="D6WSX4"/>
<proteinExistence type="inferred from homology"/>
<feature type="domain" description="SOCS box" evidence="2">
    <location>
        <begin position="142"/>
        <end position="182"/>
    </location>
</feature>
<evidence type="ECO:0000259" key="2">
    <source>
        <dbReference type="PROSITE" id="PS50225"/>
    </source>
</evidence>
<comment type="similarity">
    <text evidence="1">Belongs to the VHL family.</text>
</comment>
<reference evidence="3 4" key="1">
    <citation type="journal article" date="2008" name="Nature">
        <title>The genome of the model beetle and pest Tribolium castaneum.</title>
        <authorList>
            <consortium name="Tribolium Genome Sequencing Consortium"/>
            <person name="Richards S."/>
            <person name="Gibbs R.A."/>
            <person name="Weinstock G.M."/>
            <person name="Brown S.J."/>
            <person name="Denell R."/>
            <person name="Beeman R.W."/>
            <person name="Gibbs R."/>
            <person name="Beeman R.W."/>
            <person name="Brown S.J."/>
            <person name="Bucher G."/>
            <person name="Friedrich M."/>
            <person name="Grimmelikhuijzen C.J."/>
            <person name="Klingler M."/>
            <person name="Lorenzen M."/>
            <person name="Richards S."/>
            <person name="Roth S."/>
            <person name="Schroder R."/>
            <person name="Tautz D."/>
            <person name="Zdobnov E.M."/>
            <person name="Muzny D."/>
            <person name="Gibbs R.A."/>
            <person name="Weinstock G.M."/>
            <person name="Attaway T."/>
            <person name="Bell S."/>
            <person name="Buhay C.J."/>
            <person name="Chandrabose M.N."/>
            <person name="Chavez D."/>
            <person name="Clerk-Blankenburg K.P."/>
            <person name="Cree A."/>
            <person name="Dao M."/>
            <person name="Davis C."/>
            <person name="Chacko J."/>
            <person name="Dinh H."/>
            <person name="Dugan-Rocha S."/>
            <person name="Fowler G."/>
            <person name="Garner T.T."/>
            <person name="Garnes J."/>
            <person name="Gnirke A."/>
            <person name="Hawes A."/>
            <person name="Hernandez J."/>
            <person name="Hines S."/>
            <person name="Holder M."/>
            <person name="Hume J."/>
            <person name="Jhangiani S.N."/>
            <person name="Joshi V."/>
            <person name="Khan Z.M."/>
            <person name="Jackson L."/>
            <person name="Kovar C."/>
            <person name="Kowis A."/>
            <person name="Lee S."/>
            <person name="Lewis L.R."/>
            <person name="Margolis J."/>
            <person name="Morgan M."/>
            <person name="Nazareth L.V."/>
            <person name="Nguyen N."/>
            <person name="Okwuonu G."/>
            <person name="Parker D."/>
            <person name="Richards S."/>
            <person name="Ruiz S.J."/>
            <person name="Santibanez J."/>
            <person name="Savard J."/>
            <person name="Scherer S.E."/>
            <person name="Schneider B."/>
            <person name="Sodergren E."/>
            <person name="Tautz D."/>
            <person name="Vattahil S."/>
            <person name="Villasana D."/>
            <person name="White C.S."/>
            <person name="Wright R."/>
            <person name="Park Y."/>
            <person name="Beeman R.W."/>
            <person name="Lord J."/>
            <person name="Oppert B."/>
            <person name="Lorenzen M."/>
            <person name="Brown S."/>
            <person name="Wang L."/>
            <person name="Savard J."/>
            <person name="Tautz D."/>
            <person name="Richards S."/>
            <person name="Weinstock G."/>
            <person name="Gibbs R.A."/>
            <person name="Liu Y."/>
            <person name="Worley K."/>
            <person name="Weinstock G."/>
            <person name="Elsik C.G."/>
            <person name="Reese J.T."/>
            <person name="Elhaik E."/>
            <person name="Landan G."/>
            <person name="Graur D."/>
            <person name="Arensburger P."/>
            <person name="Atkinson P."/>
            <person name="Beeman R.W."/>
            <person name="Beidler J."/>
            <person name="Brown S.J."/>
            <person name="Demuth J.P."/>
            <person name="Drury D.W."/>
            <person name="Du Y.Z."/>
            <person name="Fujiwara H."/>
            <person name="Lorenzen M."/>
            <person name="Maselli V."/>
            <person name="Osanai M."/>
            <person name="Park Y."/>
            <person name="Robertson H.M."/>
            <person name="Tu Z."/>
            <person name="Wang J.J."/>
            <person name="Wang S."/>
            <person name="Richards S."/>
            <person name="Song H."/>
            <person name="Zhang L."/>
            <person name="Sodergren E."/>
            <person name="Werner D."/>
            <person name="Stanke M."/>
            <person name="Morgenstern B."/>
            <person name="Solovyev V."/>
            <person name="Kosarev P."/>
            <person name="Brown G."/>
            <person name="Chen H.C."/>
            <person name="Ermolaeva O."/>
            <person name="Hlavina W."/>
            <person name="Kapustin Y."/>
            <person name="Kiryutin B."/>
            <person name="Kitts P."/>
            <person name="Maglott D."/>
            <person name="Pruitt K."/>
            <person name="Sapojnikov V."/>
            <person name="Souvorov A."/>
            <person name="Mackey A.J."/>
            <person name="Waterhouse R.M."/>
            <person name="Wyder S."/>
            <person name="Zdobnov E.M."/>
            <person name="Zdobnov E.M."/>
            <person name="Wyder S."/>
            <person name="Kriventseva E.V."/>
            <person name="Kadowaki T."/>
            <person name="Bork P."/>
            <person name="Aranda M."/>
            <person name="Bao R."/>
            <person name="Beermann A."/>
            <person name="Berns N."/>
            <person name="Bolognesi R."/>
            <person name="Bonneton F."/>
            <person name="Bopp D."/>
            <person name="Brown S.J."/>
            <person name="Bucher G."/>
            <person name="Butts T."/>
            <person name="Chaumot A."/>
            <person name="Denell R.E."/>
            <person name="Ferrier D.E."/>
            <person name="Friedrich M."/>
            <person name="Gordon C.M."/>
            <person name="Jindra M."/>
            <person name="Klingler M."/>
            <person name="Lan Q."/>
            <person name="Lattorff H.M."/>
            <person name="Laudet V."/>
            <person name="von Levetsow C."/>
            <person name="Liu Z."/>
            <person name="Lutz R."/>
            <person name="Lynch J.A."/>
            <person name="da Fonseca R.N."/>
            <person name="Posnien N."/>
            <person name="Reuter R."/>
            <person name="Roth S."/>
            <person name="Savard J."/>
            <person name="Schinko J.B."/>
            <person name="Schmitt C."/>
            <person name="Schoppmeier M."/>
            <person name="Schroder R."/>
            <person name="Shippy T.D."/>
            <person name="Simonnet F."/>
            <person name="Marques-Souza H."/>
            <person name="Tautz D."/>
            <person name="Tomoyasu Y."/>
            <person name="Trauner J."/>
            <person name="Van der Zee M."/>
            <person name="Vervoort M."/>
            <person name="Wittkopp N."/>
            <person name="Wimmer E.A."/>
            <person name="Yang X."/>
            <person name="Jones A.K."/>
            <person name="Sattelle D.B."/>
            <person name="Ebert P.R."/>
            <person name="Nelson D."/>
            <person name="Scott J.G."/>
            <person name="Beeman R.W."/>
            <person name="Muthukrishnan S."/>
            <person name="Kramer K.J."/>
            <person name="Arakane Y."/>
            <person name="Beeman R.W."/>
            <person name="Zhu Q."/>
            <person name="Hogenkamp D."/>
            <person name="Dixit R."/>
            <person name="Oppert B."/>
            <person name="Jiang H."/>
            <person name="Zou Z."/>
            <person name="Marshall J."/>
            <person name="Elpidina E."/>
            <person name="Vinokurov K."/>
            <person name="Oppert C."/>
            <person name="Zou Z."/>
            <person name="Evans J."/>
            <person name="Lu Z."/>
            <person name="Zhao P."/>
            <person name="Sumathipala N."/>
            <person name="Altincicek B."/>
            <person name="Vilcinskas A."/>
            <person name="Williams M."/>
            <person name="Hultmark D."/>
            <person name="Hetru C."/>
            <person name="Jiang H."/>
            <person name="Grimmelikhuijzen C.J."/>
            <person name="Hauser F."/>
            <person name="Cazzamali G."/>
            <person name="Williamson M."/>
            <person name="Park Y."/>
            <person name="Li B."/>
            <person name="Tanaka Y."/>
            <person name="Predel R."/>
            <person name="Neupert S."/>
            <person name="Schachtner J."/>
            <person name="Verleyen P."/>
            <person name="Raible F."/>
            <person name="Bork P."/>
            <person name="Friedrich M."/>
            <person name="Walden K.K."/>
            <person name="Robertson H.M."/>
            <person name="Angeli S."/>
            <person name="Foret S."/>
            <person name="Bucher G."/>
            <person name="Schuetz S."/>
            <person name="Maleszka R."/>
            <person name="Wimmer E.A."/>
            <person name="Beeman R.W."/>
            <person name="Lorenzen M."/>
            <person name="Tomoyasu Y."/>
            <person name="Miller S.C."/>
            <person name="Grossmann D."/>
            <person name="Bucher G."/>
        </authorList>
    </citation>
    <scope>NUCLEOTIDE SEQUENCE [LARGE SCALE GENOMIC DNA]</scope>
    <source>
        <strain evidence="3 4">Georgia GA2</strain>
    </source>
</reference>
<organism evidence="3 4">
    <name type="scientific">Tribolium castaneum</name>
    <name type="common">Red flour beetle</name>
    <dbReference type="NCBI Taxonomy" id="7070"/>
    <lineage>
        <taxon>Eukaryota</taxon>
        <taxon>Metazoa</taxon>
        <taxon>Ecdysozoa</taxon>
        <taxon>Arthropoda</taxon>
        <taxon>Hexapoda</taxon>
        <taxon>Insecta</taxon>
        <taxon>Pterygota</taxon>
        <taxon>Neoptera</taxon>
        <taxon>Endopterygota</taxon>
        <taxon>Coleoptera</taxon>
        <taxon>Polyphaga</taxon>
        <taxon>Cucujiformia</taxon>
        <taxon>Tenebrionidae</taxon>
        <taxon>Tenebrionidae incertae sedis</taxon>
        <taxon>Tribolium</taxon>
    </lineage>
</organism>
<dbReference type="Gene3D" id="1.10.750.10">
    <property type="entry name" value="von Hippel-Lindau disease tumour suppressor, alpha domain"/>
    <property type="match status" value="1"/>
</dbReference>
<evidence type="ECO:0000313" key="4">
    <source>
        <dbReference type="Proteomes" id="UP000007266"/>
    </source>
</evidence>
<dbReference type="OMA" id="MNQRVEQ"/>
<gene>
    <name evidence="3" type="primary">AUGUSTUS-3.0.2_09209</name>
    <name evidence="3" type="ORF">TcasGA2_TC009209</name>
</gene>